<dbReference type="InterPro" id="IPR036236">
    <property type="entry name" value="Znf_C2H2_sf"/>
</dbReference>
<reference evidence="3 4" key="1">
    <citation type="submission" date="2019-09" db="EMBL/GenBank/DDBJ databases">
        <title>Bird 10,000 Genomes (B10K) Project - Family phase.</title>
        <authorList>
            <person name="Zhang G."/>
        </authorList>
    </citation>
    <scope>NUCLEOTIDE SEQUENCE [LARGE SCALE GENOMIC DNA]</scope>
    <source>
        <strain evidence="3">B10K-DU-001-23</strain>
        <tissue evidence="3">Muscle</tissue>
    </source>
</reference>
<feature type="non-terminal residue" evidence="3">
    <location>
        <position position="1"/>
    </location>
</feature>
<dbReference type="Pfam" id="PF00096">
    <property type="entry name" value="zf-C2H2"/>
    <property type="match status" value="2"/>
</dbReference>
<name>A0A7K9DSJ1_9AVES</name>
<evidence type="ECO:0000259" key="2">
    <source>
        <dbReference type="PROSITE" id="PS50157"/>
    </source>
</evidence>
<gene>
    <name evidence="3" type="primary">Znf646_1</name>
    <name evidence="3" type="ORF">HEMCOM_R15371</name>
</gene>
<proteinExistence type="predicted"/>
<dbReference type="PROSITE" id="PS00028">
    <property type="entry name" value="ZINC_FINGER_C2H2_1"/>
    <property type="match status" value="2"/>
</dbReference>
<keyword evidence="1" id="KW-0863">Zinc-finger</keyword>
<protein>
    <submittedName>
        <fullName evidence="3">ZN646 protein</fullName>
    </submittedName>
</protein>
<dbReference type="Gene3D" id="3.30.160.60">
    <property type="entry name" value="Classic Zinc Finger"/>
    <property type="match status" value="2"/>
</dbReference>
<dbReference type="EMBL" id="VWZJ01016076">
    <property type="protein sequence ID" value="NXG67694.1"/>
    <property type="molecule type" value="Genomic_DNA"/>
</dbReference>
<dbReference type="InterPro" id="IPR013087">
    <property type="entry name" value="Znf_C2H2_type"/>
</dbReference>
<dbReference type="OrthoDB" id="8117402at2759"/>
<dbReference type="FunFam" id="3.30.160.60:FF:000729">
    <property type="entry name" value="Zinc finger protein 646"/>
    <property type="match status" value="1"/>
</dbReference>
<dbReference type="PROSITE" id="PS50157">
    <property type="entry name" value="ZINC_FINGER_C2H2_2"/>
    <property type="match status" value="2"/>
</dbReference>
<feature type="domain" description="C2H2-type" evidence="2">
    <location>
        <begin position="32"/>
        <end position="59"/>
    </location>
</feature>
<dbReference type="GO" id="GO:0008270">
    <property type="term" value="F:zinc ion binding"/>
    <property type="evidence" value="ECO:0007669"/>
    <property type="project" value="UniProtKB-KW"/>
</dbReference>
<dbReference type="SUPFAM" id="SSF57667">
    <property type="entry name" value="beta-beta-alpha zinc fingers"/>
    <property type="match status" value="1"/>
</dbReference>
<accession>A0A7K9DSJ1</accession>
<evidence type="ECO:0000256" key="1">
    <source>
        <dbReference type="PROSITE-ProRule" id="PRU00042"/>
    </source>
</evidence>
<evidence type="ECO:0000313" key="4">
    <source>
        <dbReference type="Proteomes" id="UP000518305"/>
    </source>
</evidence>
<dbReference type="SMART" id="SM00355">
    <property type="entry name" value="ZnF_C2H2"/>
    <property type="match status" value="2"/>
</dbReference>
<comment type="caution">
    <text evidence="3">The sequence shown here is derived from an EMBL/GenBank/DDBJ whole genome shotgun (WGS) entry which is preliminary data.</text>
</comment>
<organism evidence="3 4">
    <name type="scientific">Hemiprocne comata</name>
    <dbReference type="NCBI Taxonomy" id="243314"/>
    <lineage>
        <taxon>Eukaryota</taxon>
        <taxon>Metazoa</taxon>
        <taxon>Chordata</taxon>
        <taxon>Craniata</taxon>
        <taxon>Vertebrata</taxon>
        <taxon>Euteleostomi</taxon>
        <taxon>Archelosauria</taxon>
        <taxon>Archosauria</taxon>
        <taxon>Dinosauria</taxon>
        <taxon>Saurischia</taxon>
        <taxon>Theropoda</taxon>
        <taxon>Coelurosauria</taxon>
        <taxon>Aves</taxon>
        <taxon>Neognathae</taxon>
        <taxon>Neoaves</taxon>
        <taxon>Strisores</taxon>
        <taxon>Apodiformes</taxon>
        <taxon>Apodidae</taxon>
        <taxon>Hemiprocninae</taxon>
        <taxon>Hemiprocne</taxon>
    </lineage>
</organism>
<feature type="non-terminal residue" evidence="3">
    <location>
        <position position="65"/>
    </location>
</feature>
<evidence type="ECO:0000313" key="3">
    <source>
        <dbReference type="EMBL" id="NXG67694.1"/>
    </source>
</evidence>
<keyword evidence="4" id="KW-1185">Reference proteome</keyword>
<dbReference type="AlphaFoldDB" id="A0A7K9DSJ1"/>
<keyword evidence="1" id="KW-0479">Metal-binding</keyword>
<sequence length="65" mass="7315">PPRPFRCGLCGRSYRHAGSLANHRHSHTTGLFHCLHCPKAFANLMALKNHQRGHARRHRDRPGGG</sequence>
<feature type="domain" description="C2H2-type" evidence="2">
    <location>
        <begin position="5"/>
        <end position="28"/>
    </location>
</feature>
<dbReference type="Proteomes" id="UP000518305">
    <property type="component" value="Unassembled WGS sequence"/>
</dbReference>
<keyword evidence="1" id="KW-0862">Zinc</keyword>